<dbReference type="EMBL" id="CACVAX010000013">
    <property type="protein sequence ID" value="CAA6805624.1"/>
    <property type="molecule type" value="Genomic_DNA"/>
</dbReference>
<evidence type="ECO:0000256" key="4">
    <source>
        <dbReference type="ARBA" id="ARBA00022989"/>
    </source>
</evidence>
<name>A0A6S6SQM7_9BACT</name>
<feature type="transmembrane region" description="Helical" evidence="6">
    <location>
        <begin position="69"/>
        <end position="90"/>
    </location>
</feature>
<evidence type="ECO:0000256" key="2">
    <source>
        <dbReference type="ARBA" id="ARBA00022475"/>
    </source>
</evidence>
<sequence length="126" mass="14289">MDTNTIDYAKERSGYYKILVGLLLLTAVTFIQPHMFMTESTFLAQMLIAVAKAWLILMFYMHLKGETLIIWMTGFSLFIVFTFFAIVIGVDVQHFQFKDESHITESATLMHEAANTSATSSHSTAH</sequence>
<evidence type="ECO:0000256" key="3">
    <source>
        <dbReference type="ARBA" id="ARBA00022692"/>
    </source>
</evidence>
<gene>
    <name evidence="7" type="ORF">HELGO_WM3098</name>
</gene>
<dbReference type="AlphaFoldDB" id="A0A6S6SQM7"/>
<keyword evidence="4 6" id="KW-1133">Transmembrane helix</keyword>
<protein>
    <submittedName>
        <fullName evidence="7">Uncharacterized protein</fullName>
    </submittedName>
</protein>
<evidence type="ECO:0000256" key="6">
    <source>
        <dbReference type="SAM" id="Phobius"/>
    </source>
</evidence>
<evidence type="ECO:0000256" key="5">
    <source>
        <dbReference type="ARBA" id="ARBA00023136"/>
    </source>
</evidence>
<accession>A0A6S6SQM7</accession>
<keyword evidence="2" id="KW-1003">Cell membrane</keyword>
<feature type="transmembrane region" description="Helical" evidence="6">
    <location>
        <begin position="14"/>
        <end position="31"/>
    </location>
</feature>
<organism evidence="7">
    <name type="scientific">uncultured Sulfurovum sp</name>
    <dbReference type="NCBI Taxonomy" id="269237"/>
    <lineage>
        <taxon>Bacteria</taxon>
        <taxon>Pseudomonadati</taxon>
        <taxon>Campylobacterota</taxon>
        <taxon>Epsilonproteobacteria</taxon>
        <taxon>Campylobacterales</taxon>
        <taxon>Sulfurovaceae</taxon>
        <taxon>Sulfurovum</taxon>
        <taxon>environmental samples</taxon>
    </lineage>
</organism>
<keyword evidence="5 6" id="KW-0472">Membrane</keyword>
<dbReference type="GO" id="GO:0005886">
    <property type="term" value="C:plasma membrane"/>
    <property type="evidence" value="ECO:0007669"/>
    <property type="project" value="UniProtKB-SubCell"/>
</dbReference>
<comment type="subcellular location">
    <subcellularLocation>
        <location evidence="1">Cell membrane</location>
        <topology evidence="1">Multi-pass membrane protein</topology>
    </subcellularLocation>
</comment>
<proteinExistence type="predicted"/>
<keyword evidence="3 6" id="KW-0812">Transmembrane</keyword>
<dbReference type="Pfam" id="PF03626">
    <property type="entry name" value="COX4_pro"/>
    <property type="match status" value="1"/>
</dbReference>
<evidence type="ECO:0000256" key="1">
    <source>
        <dbReference type="ARBA" id="ARBA00004651"/>
    </source>
</evidence>
<dbReference type="InterPro" id="IPR005171">
    <property type="entry name" value="Cyt_c_oxidase_su4_prok"/>
</dbReference>
<evidence type="ECO:0000313" key="7">
    <source>
        <dbReference type="EMBL" id="CAA6805624.1"/>
    </source>
</evidence>
<reference evidence="7" key="1">
    <citation type="submission" date="2020-01" db="EMBL/GenBank/DDBJ databases">
        <authorList>
            <person name="Meier V. D."/>
            <person name="Meier V D."/>
        </authorList>
    </citation>
    <scope>NUCLEOTIDE SEQUENCE</scope>
    <source>
        <strain evidence="7">HLG_WM_MAG_04</strain>
    </source>
</reference>
<feature type="transmembrane region" description="Helical" evidence="6">
    <location>
        <begin position="43"/>
        <end position="63"/>
    </location>
</feature>